<dbReference type="Proteomes" id="UP001365542">
    <property type="component" value="Unassembled WGS sequence"/>
</dbReference>
<dbReference type="EMBL" id="JAVHJO010000001">
    <property type="protein sequence ID" value="KAK6543293.1"/>
    <property type="molecule type" value="Genomic_DNA"/>
</dbReference>
<comment type="caution">
    <text evidence="2">The sequence shown here is derived from an EMBL/GenBank/DDBJ whole genome shotgun (WGS) entry which is preliminary data.</text>
</comment>
<dbReference type="Pfam" id="PF11595">
    <property type="entry name" value="DUF3245"/>
    <property type="match status" value="1"/>
</dbReference>
<dbReference type="InterPro" id="IPR021641">
    <property type="entry name" value="DUF3245"/>
</dbReference>
<reference evidence="2 3" key="1">
    <citation type="submission" date="2019-10" db="EMBL/GenBank/DDBJ databases">
        <authorList>
            <person name="Palmer J.M."/>
        </authorList>
    </citation>
    <scope>NUCLEOTIDE SEQUENCE [LARGE SCALE GENOMIC DNA]</scope>
    <source>
        <strain evidence="2 3">TWF694</strain>
    </source>
</reference>
<feature type="region of interest" description="Disordered" evidence="1">
    <location>
        <begin position="63"/>
        <end position="233"/>
    </location>
</feature>
<accession>A0AAV9XMG5</accession>
<feature type="compositionally biased region" description="Acidic residues" evidence="1">
    <location>
        <begin position="118"/>
        <end position="128"/>
    </location>
</feature>
<proteinExistence type="predicted"/>
<protein>
    <submittedName>
        <fullName evidence="2">Uncharacterized protein</fullName>
    </submittedName>
</protein>
<keyword evidence="3" id="KW-1185">Reference proteome</keyword>
<dbReference type="AlphaFoldDB" id="A0AAV9XMG5"/>
<organism evidence="2 3">
    <name type="scientific">Orbilia ellipsospora</name>
    <dbReference type="NCBI Taxonomy" id="2528407"/>
    <lineage>
        <taxon>Eukaryota</taxon>
        <taxon>Fungi</taxon>
        <taxon>Dikarya</taxon>
        <taxon>Ascomycota</taxon>
        <taxon>Pezizomycotina</taxon>
        <taxon>Orbiliomycetes</taxon>
        <taxon>Orbiliales</taxon>
        <taxon>Orbiliaceae</taxon>
        <taxon>Orbilia</taxon>
    </lineage>
</organism>
<feature type="compositionally biased region" description="Polar residues" evidence="1">
    <location>
        <begin position="197"/>
        <end position="224"/>
    </location>
</feature>
<evidence type="ECO:0000313" key="3">
    <source>
        <dbReference type="Proteomes" id="UP001365542"/>
    </source>
</evidence>
<gene>
    <name evidence="2" type="ORF">TWF694_000049</name>
</gene>
<name>A0AAV9XMG5_9PEZI</name>
<evidence type="ECO:0000256" key="1">
    <source>
        <dbReference type="SAM" id="MobiDB-lite"/>
    </source>
</evidence>
<evidence type="ECO:0000313" key="2">
    <source>
        <dbReference type="EMBL" id="KAK6543293.1"/>
    </source>
</evidence>
<feature type="compositionally biased region" description="Basic residues" evidence="1">
    <location>
        <begin position="175"/>
        <end position="184"/>
    </location>
</feature>
<sequence>MTSFKPQPLDPLVLQNRLAVSLSQKRKLVSSWLPPPTADELANQKSVEELAAQENEIWRCRPATLGVGHPIPSSSSTTSNYDRETEALRRRLLGKNALSDARQRHLERTQSQSTPDNGDNDDSSDGEEQMGRGIGSKRSSKRRKLEGDPSTPDETPVDEDGGSGGFVSLTSHKNVSSKKKKKAKTEKTLTEKDEVENSSSETEFTTPVSHKPSVRSSLTPSNNDQEGKRKTDT</sequence>